<reference evidence="6 7" key="1">
    <citation type="journal article" date="2007" name="Virus Res.">
        <title>Comparative genetic analysis of genomic DNA sequences of two human isolates of Tanapox virus.</title>
        <authorList>
            <person name="Nazarian S.H."/>
            <person name="Barrett J.W."/>
            <person name="Frace A.M."/>
            <person name="Olsen-Rasmussen M."/>
            <person name="Khristova M."/>
            <person name="Shaban M."/>
            <person name="Neering S."/>
            <person name="Li Y."/>
            <person name="Damon I.K."/>
            <person name="Esposito J.J."/>
            <person name="Essani K."/>
            <person name="McFadden G."/>
        </authorList>
    </citation>
    <scope>NUCLEOTIDE SEQUENCE [LARGE SCALE GENOMIC DNA]</scope>
    <source>
        <strain evidence="4">TPV-Kenya</strain>
        <strain evidence="5">TPV-RoC</strain>
    </source>
</reference>
<dbReference type="EMBL" id="EF420156">
    <property type="protein sequence ID" value="ABQ43491.1"/>
    <property type="molecule type" value="Genomic_DNA"/>
</dbReference>
<dbReference type="PIRSF" id="PIRSF037037">
    <property type="entry name" value="Kelch-like_protein_gigaxonin"/>
    <property type="match status" value="1"/>
</dbReference>
<proteinExistence type="predicted"/>
<keyword evidence="2" id="KW-0677">Repeat</keyword>
<evidence type="ECO:0000313" key="5">
    <source>
        <dbReference type="EMBL" id="ABQ43646.1"/>
    </source>
</evidence>
<dbReference type="SMART" id="SM00875">
    <property type="entry name" value="BACK"/>
    <property type="match status" value="1"/>
</dbReference>
<gene>
    <name evidence="4" type="primary">19L</name>
</gene>
<feature type="domain" description="BTB" evidence="3">
    <location>
        <begin position="27"/>
        <end position="90"/>
    </location>
</feature>
<dbReference type="PANTHER" id="PTHR24412">
    <property type="entry name" value="KELCH PROTEIN"/>
    <property type="match status" value="1"/>
</dbReference>
<dbReference type="Pfam" id="PF07707">
    <property type="entry name" value="BACK"/>
    <property type="match status" value="1"/>
</dbReference>
<dbReference type="InterPro" id="IPR000210">
    <property type="entry name" value="BTB/POZ_dom"/>
</dbReference>
<dbReference type="InterPro" id="IPR011333">
    <property type="entry name" value="SKP1/BTB/POZ_sf"/>
</dbReference>
<dbReference type="SUPFAM" id="SSF117281">
    <property type="entry name" value="Kelch motif"/>
    <property type="match status" value="1"/>
</dbReference>
<evidence type="ECO:0000313" key="6">
    <source>
        <dbReference type="Proteomes" id="UP000099606"/>
    </source>
</evidence>
<dbReference type="InterPro" id="IPR011705">
    <property type="entry name" value="BACK"/>
</dbReference>
<dbReference type="Gene3D" id="2.120.10.80">
    <property type="entry name" value="Kelch-type beta propeller"/>
    <property type="match status" value="1"/>
</dbReference>
<evidence type="ECO:0000313" key="7">
    <source>
        <dbReference type="Proteomes" id="UP000130031"/>
    </source>
</evidence>
<dbReference type="Pfam" id="PF24681">
    <property type="entry name" value="Kelch_KLHDC2_KLHL20_DRC7"/>
    <property type="match status" value="1"/>
</dbReference>
<protein>
    <submittedName>
        <fullName evidence="4">Kelch protein</fullName>
    </submittedName>
</protein>
<dbReference type="Pfam" id="PF00651">
    <property type="entry name" value="BTB"/>
    <property type="match status" value="1"/>
</dbReference>
<dbReference type="Gene3D" id="1.25.40.420">
    <property type="match status" value="1"/>
</dbReference>
<dbReference type="PROSITE" id="PS50097">
    <property type="entry name" value="BTB"/>
    <property type="match status" value="1"/>
</dbReference>
<organism evidence="4 7">
    <name type="scientific">Tanapox virus</name>
    <dbReference type="NCBI Taxonomy" id="99000"/>
    <lineage>
        <taxon>Viruses</taxon>
        <taxon>Varidnaviria</taxon>
        <taxon>Bamfordvirae</taxon>
        <taxon>Nucleocytoviricota</taxon>
        <taxon>Pokkesviricetes</taxon>
        <taxon>Chitovirales</taxon>
        <taxon>Poxviridae</taxon>
        <taxon>Chordopoxvirinae</taxon>
        <taxon>Yatapoxvirus</taxon>
        <taxon>Yatapoxvirus tanapox</taxon>
    </lineage>
</organism>
<dbReference type="SMART" id="SM00612">
    <property type="entry name" value="Kelch"/>
    <property type="match status" value="4"/>
</dbReference>
<dbReference type="Pfam" id="PF01344">
    <property type="entry name" value="Kelch_1"/>
    <property type="match status" value="1"/>
</dbReference>
<keyword evidence="1" id="KW-0880">Kelch repeat</keyword>
<evidence type="ECO:0000256" key="2">
    <source>
        <dbReference type="ARBA" id="ARBA00022737"/>
    </source>
</evidence>
<dbReference type="Proteomes" id="UP000099606">
    <property type="component" value="Segment"/>
</dbReference>
<dbReference type="Gene3D" id="3.30.710.10">
    <property type="entry name" value="Potassium Channel Kv1.1, Chain A"/>
    <property type="match status" value="1"/>
</dbReference>
<dbReference type="SUPFAM" id="SSF54695">
    <property type="entry name" value="POZ domain"/>
    <property type="match status" value="1"/>
</dbReference>
<dbReference type="SMART" id="SM00225">
    <property type="entry name" value="BTB"/>
    <property type="match status" value="1"/>
</dbReference>
<dbReference type="InterPro" id="IPR015915">
    <property type="entry name" value="Kelch-typ_b-propeller"/>
</dbReference>
<dbReference type="EMBL" id="EF420157">
    <property type="protein sequence ID" value="ABQ43646.1"/>
    <property type="molecule type" value="Genomic_DNA"/>
</dbReference>
<accession>A7XCC4</accession>
<dbReference type="Proteomes" id="UP000130031">
    <property type="component" value="Segment"/>
</dbReference>
<evidence type="ECO:0000256" key="1">
    <source>
        <dbReference type="ARBA" id="ARBA00022441"/>
    </source>
</evidence>
<dbReference type="InterPro" id="IPR006652">
    <property type="entry name" value="Kelch_1"/>
</dbReference>
<dbReference type="PANTHER" id="PTHR24412:SF489">
    <property type="entry name" value="RING FINGER DOMAIN AND KELCH REPEAT-CONTAINING PROTEIN DDB_G0271372"/>
    <property type="match status" value="1"/>
</dbReference>
<sequence>MASKTFVDLEHVEKLSTFSKLFSLEDEKVIIVATGGIIKVKKNVMDTLSEYFRNLVYEKLKEHTVIVNFSVNAFSEVVRYANTGYITIDSNNATEILAIASKFSLIFVKNVCIDFMTEIINDENCIHFLRIGFNYGCYRLYGEAVDFIRNRFETLSMFEKLLKLSYHELKLMLVSDELNVTSEDVVLRFLIRWSLYKDNQKKAYCLAQEVLRTTHLSVNGICRLKRWFSRIGKNKLIFRNIPPRRMYSSKENLSKEILNSLEHGMFNLNYLKNVDMWKKINNMINVHYVFCGSVVINNLIFLIGGMNSDNMCVKSVVGFDTNTSSLFPVPDMIYPKKFPGVVNVDDRVYVIGGIYDVVLNTVESWFPGEPSWKEEKPLIMPRYNPCIEKVNNLLFVFGGVSEYDKTVECLSLSTNQWKMCSSSTYSHFKGCTAFYNNKVYLIGGLSHINNEKEYKFVELYDPYTDKWTDGPSINVPRLNASVCVFDNLILVVGGYFNNSYVQDVELLCGNRWEIIGQLDMIS</sequence>
<dbReference type="InterPro" id="IPR017096">
    <property type="entry name" value="BTB-kelch_protein"/>
</dbReference>
<evidence type="ECO:0000313" key="4">
    <source>
        <dbReference type="EMBL" id="ABQ43491.1"/>
    </source>
</evidence>
<dbReference type="PRINTS" id="PR00501">
    <property type="entry name" value="KELCHREPEAT"/>
</dbReference>
<name>A7XCC4_9POXV</name>
<evidence type="ECO:0000259" key="3">
    <source>
        <dbReference type="PROSITE" id="PS50097"/>
    </source>
</evidence>